<dbReference type="Proteomes" id="UP001044222">
    <property type="component" value="Chromosome 12"/>
</dbReference>
<organism evidence="1 2">
    <name type="scientific">Anguilla anguilla</name>
    <name type="common">European freshwater eel</name>
    <name type="synonym">Muraena anguilla</name>
    <dbReference type="NCBI Taxonomy" id="7936"/>
    <lineage>
        <taxon>Eukaryota</taxon>
        <taxon>Metazoa</taxon>
        <taxon>Chordata</taxon>
        <taxon>Craniata</taxon>
        <taxon>Vertebrata</taxon>
        <taxon>Euteleostomi</taxon>
        <taxon>Actinopterygii</taxon>
        <taxon>Neopterygii</taxon>
        <taxon>Teleostei</taxon>
        <taxon>Anguilliformes</taxon>
        <taxon>Anguillidae</taxon>
        <taxon>Anguilla</taxon>
    </lineage>
</organism>
<gene>
    <name evidence="1" type="ORF">ANANG_G00230020</name>
</gene>
<dbReference type="InterPro" id="IPR014721">
    <property type="entry name" value="Ribsml_uS5_D2-typ_fold_subgr"/>
</dbReference>
<keyword evidence="2" id="KW-1185">Reference proteome</keyword>
<dbReference type="EMBL" id="JAFIRN010000012">
    <property type="protein sequence ID" value="KAG5839030.1"/>
    <property type="molecule type" value="Genomic_DNA"/>
</dbReference>
<evidence type="ECO:0000313" key="1">
    <source>
        <dbReference type="EMBL" id="KAG5839030.1"/>
    </source>
</evidence>
<name>A0A9D3LXU6_ANGAN</name>
<sequence>MCIFATTKQSARPSPDLLWHATRNVYTRGMECCLIPPWFDDVVETSKKEIEDILIRYCGTLLVADSRRSRSNEFAGPGARPRYQKSYC</sequence>
<protein>
    <submittedName>
        <fullName evidence="1">Uncharacterized protein</fullName>
    </submittedName>
</protein>
<comment type="caution">
    <text evidence="1">The sequence shown here is derived from an EMBL/GenBank/DDBJ whole genome shotgun (WGS) entry which is preliminary data.</text>
</comment>
<proteinExistence type="predicted"/>
<dbReference type="AlphaFoldDB" id="A0A9D3LXU6"/>
<evidence type="ECO:0000313" key="2">
    <source>
        <dbReference type="Proteomes" id="UP001044222"/>
    </source>
</evidence>
<dbReference type="Gene3D" id="3.30.230.10">
    <property type="match status" value="1"/>
</dbReference>
<reference evidence="1" key="1">
    <citation type="submission" date="2021-01" db="EMBL/GenBank/DDBJ databases">
        <title>A chromosome-scale assembly of European eel, Anguilla anguilla.</title>
        <authorList>
            <person name="Henkel C."/>
            <person name="Jong-Raadsen S.A."/>
            <person name="Dufour S."/>
            <person name="Weltzien F.-A."/>
            <person name="Palstra A.P."/>
            <person name="Pelster B."/>
            <person name="Spaink H.P."/>
            <person name="Van Den Thillart G.E."/>
            <person name="Jansen H."/>
            <person name="Zahm M."/>
            <person name="Klopp C."/>
            <person name="Cedric C."/>
            <person name="Louis A."/>
            <person name="Berthelot C."/>
            <person name="Parey E."/>
            <person name="Roest Crollius H."/>
            <person name="Montfort J."/>
            <person name="Robinson-Rechavi M."/>
            <person name="Bucao C."/>
            <person name="Bouchez O."/>
            <person name="Gislard M."/>
            <person name="Lluch J."/>
            <person name="Milhes M."/>
            <person name="Lampietro C."/>
            <person name="Lopez Roques C."/>
            <person name="Donnadieu C."/>
            <person name="Braasch I."/>
            <person name="Desvignes T."/>
            <person name="Postlethwait J."/>
            <person name="Bobe J."/>
            <person name="Guiguen Y."/>
            <person name="Dirks R."/>
        </authorList>
    </citation>
    <scope>NUCLEOTIDE SEQUENCE</scope>
    <source>
        <strain evidence="1">Tag_6206</strain>
        <tissue evidence="1">Liver</tissue>
    </source>
</reference>
<accession>A0A9D3LXU6</accession>